<sequence>MHCSQDDKPHMEVCMNPKVNLLVLALVGAGCAALGIYLTSLIFA</sequence>
<dbReference type="Proteomes" id="UP000031666">
    <property type="component" value="Unassembled WGS sequence"/>
</dbReference>
<evidence type="ECO:0000313" key="3">
    <source>
        <dbReference type="Proteomes" id="UP000031666"/>
    </source>
</evidence>
<evidence type="ECO:0000313" key="2">
    <source>
        <dbReference type="EMBL" id="GAM75529.1"/>
    </source>
</evidence>
<keyword evidence="1" id="KW-0812">Transmembrane</keyword>
<reference evidence="2 3" key="2">
    <citation type="submission" date="2015-01" db="EMBL/GenBank/DDBJ databases">
        <authorList>
            <consortium name="NBRP consortium"/>
            <person name="Sawabe T."/>
            <person name="Meirelles P."/>
            <person name="Feng G."/>
            <person name="Sayaka M."/>
            <person name="Hattori M."/>
            <person name="Ohkuma M."/>
        </authorList>
    </citation>
    <scope>NUCLEOTIDE SEQUENCE [LARGE SCALE GENOMIC DNA]</scope>
    <source>
        <strain evidence="3">JCM 19241</strain>
    </source>
</reference>
<keyword evidence="1" id="KW-0472">Membrane</keyword>
<name>A0A0B8QM90_9VIBR</name>
<keyword evidence="1" id="KW-1133">Transmembrane helix</keyword>
<organism evidence="2 3">
    <name type="scientific">Vibrio ishigakensis</name>
    <dbReference type="NCBI Taxonomy" id="1481914"/>
    <lineage>
        <taxon>Bacteria</taxon>
        <taxon>Pseudomonadati</taxon>
        <taxon>Pseudomonadota</taxon>
        <taxon>Gammaproteobacteria</taxon>
        <taxon>Vibrionales</taxon>
        <taxon>Vibrionaceae</taxon>
        <taxon>Vibrio</taxon>
    </lineage>
</organism>
<dbReference type="EMBL" id="BBSC01000004">
    <property type="protein sequence ID" value="GAM75529.1"/>
    <property type="molecule type" value="Genomic_DNA"/>
</dbReference>
<dbReference type="STRING" id="1481914.JCM19241_3441"/>
<evidence type="ECO:0000256" key="1">
    <source>
        <dbReference type="SAM" id="Phobius"/>
    </source>
</evidence>
<feature type="transmembrane region" description="Helical" evidence="1">
    <location>
        <begin position="21"/>
        <end position="43"/>
    </location>
</feature>
<accession>A0A0B8QM90</accession>
<gene>
    <name evidence="2" type="ORF">JCM19241_3441</name>
</gene>
<reference evidence="2 3" key="1">
    <citation type="submission" date="2015-01" db="EMBL/GenBank/DDBJ databases">
        <title>Vibrio sp. C94 JCM 19241 whole genome shotgun sequence.</title>
        <authorList>
            <person name="Sawabe T."/>
            <person name="Meirelles P."/>
            <person name="Feng G."/>
            <person name="Sayaka M."/>
            <person name="Hattori M."/>
            <person name="Ohkuma M."/>
        </authorList>
    </citation>
    <scope>NUCLEOTIDE SEQUENCE [LARGE SCALE GENOMIC DNA]</scope>
    <source>
        <strain evidence="3">JCM 19241</strain>
    </source>
</reference>
<dbReference type="AlphaFoldDB" id="A0A0B8QM90"/>
<proteinExistence type="predicted"/>
<protein>
    <submittedName>
        <fullName evidence="2">Uncharacterized protein</fullName>
    </submittedName>
</protein>
<comment type="caution">
    <text evidence="2">The sequence shown here is derived from an EMBL/GenBank/DDBJ whole genome shotgun (WGS) entry which is preliminary data.</text>
</comment>